<evidence type="ECO:0000313" key="2">
    <source>
        <dbReference type="EMBL" id="MCL1043796.1"/>
    </source>
</evidence>
<protein>
    <submittedName>
        <fullName evidence="2">GNAT family N-acetyltransferase</fullName>
    </submittedName>
</protein>
<dbReference type="InterPro" id="IPR000182">
    <property type="entry name" value="GNAT_dom"/>
</dbReference>
<dbReference type="CDD" id="cd04301">
    <property type="entry name" value="NAT_SF"/>
    <property type="match status" value="1"/>
</dbReference>
<name>A0ABT0KJP6_9GAMM</name>
<dbReference type="Pfam" id="PF00583">
    <property type="entry name" value="Acetyltransf_1"/>
    <property type="match status" value="1"/>
</dbReference>
<reference evidence="2 3" key="1">
    <citation type="submission" date="2022-01" db="EMBL/GenBank/DDBJ databases">
        <title>Whole genome-based taxonomy of the Shewanellaceae.</title>
        <authorList>
            <person name="Martin-Rodriguez A.J."/>
        </authorList>
    </citation>
    <scope>NUCLEOTIDE SEQUENCE [LARGE SCALE GENOMIC DNA]</scope>
    <source>
        <strain evidence="2 3">DSM 24955</strain>
    </source>
</reference>
<evidence type="ECO:0000313" key="3">
    <source>
        <dbReference type="Proteomes" id="UP001202134"/>
    </source>
</evidence>
<dbReference type="PROSITE" id="PS51186">
    <property type="entry name" value="GNAT"/>
    <property type="match status" value="1"/>
</dbReference>
<sequence length="160" mass="18337">MPINPITESMWPEIYKLQSQVYVDIEPEPLEVLRDKWQHSAHCCFVYQNEEQKVMAYLLAHVWANKTPPKLYQTLSDKKEGSKLFLHDLAVSALLKGSGVGKQMVEQLKLIAKQYNYSQIQLVAIQGSVPFWQKMGFEIDHEQAANASYGPDAKIMKQVL</sequence>
<keyword evidence="3" id="KW-1185">Reference proteome</keyword>
<evidence type="ECO:0000259" key="1">
    <source>
        <dbReference type="PROSITE" id="PS51186"/>
    </source>
</evidence>
<dbReference type="RefSeq" id="WP_248954403.1">
    <property type="nucleotide sequence ID" value="NZ_JAKIKU010000001.1"/>
</dbReference>
<feature type="domain" description="N-acetyltransferase" evidence="1">
    <location>
        <begin position="1"/>
        <end position="160"/>
    </location>
</feature>
<dbReference type="Proteomes" id="UP001202134">
    <property type="component" value="Unassembled WGS sequence"/>
</dbReference>
<dbReference type="InterPro" id="IPR016181">
    <property type="entry name" value="Acyl_CoA_acyltransferase"/>
</dbReference>
<accession>A0ABT0KJP6</accession>
<dbReference type="EMBL" id="JAKIKU010000001">
    <property type="protein sequence ID" value="MCL1043796.1"/>
    <property type="molecule type" value="Genomic_DNA"/>
</dbReference>
<organism evidence="2 3">
    <name type="scientific">Shewanella electrodiphila</name>
    <dbReference type="NCBI Taxonomy" id="934143"/>
    <lineage>
        <taxon>Bacteria</taxon>
        <taxon>Pseudomonadati</taxon>
        <taxon>Pseudomonadota</taxon>
        <taxon>Gammaproteobacteria</taxon>
        <taxon>Alteromonadales</taxon>
        <taxon>Shewanellaceae</taxon>
        <taxon>Shewanella</taxon>
    </lineage>
</organism>
<comment type="caution">
    <text evidence="2">The sequence shown here is derived from an EMBL/GenBank/DDBJ whole genome shotgun (WGS) entry which is preliminary data.</text>
</comment>
<dbReference type="Gene3D" id="3.40.630.30">
    <property type="match status" value="1"/>
</dbReference>
<proteinExistence type="predicted"/>
<gene>
    <name evidence="2" type="ORF">L2737_00425</name>
</gene>
<dbReference type="SUPFAM" id="SSF55729">
    <property type="entry name" value="Acyl-CoA N-acyltransferases (Nat)"/>
    <property type="match status" value="1"/>
</dbReference>